<protein>
    <submittedName>
        <fullName evidence="2">DUF3456 domain-containing protein</fullName>
    </submittedName>
</protein>
<proteinExistence type="predicted"/>
<evidence type="ECO:0000313" key="2">
    <source>
        <dbReference type="WBParaSite" id="RSKR_0000418100.1"/>
    </source>
</evidence>
<sequence length="186" mass="21309">MLKALLTVFVLARCMSFQKTTDIKCSACLMILRESEKLIQNEDPSKTLEVGSFRVDPHGNQVLKSINYARSEINVMEVTESICTKNLVYVLGEHPITKKRGYIPRTSLKSSAPEESQNNYSLSTQCHELLEDYSEEIVDYLRKKEGNEEVGKGFCYTEKNFCQEEDTVEYDENKEGVTVKEDKNEL</sequence>
<name>A0AC35TTZ3_9BILA</name>
<dbReference type="Proteomes" id="UP000095286">
    <property type="component" value="Unplaced"/>
</dbReference>
<reference evidence="2" key="1">
    <citation type="submission" date="2016-11" db="UniProtKB">
        <authorList>
            <consortium name="WormBaseParasite"/>
        </authorList>
    </citation>
    <scope>IDENTIFICATION</scope>
    <source>
        <strain evidence="2">KR3021</strain>
    </source>
</reference>
<organism evidence="1 2">
    <name type="scientific">Rhabditophanes sp. KR3021</name>
    <dbReference type="NCBI Taxonomy" id="114890"/>
    <lineage>
        <taxon>Eukaryota</taxon>
        <taxon>Metazoa</taxon>
        <taxon>Ecdysozoa</taxon>
        <taxon>Nematoda</taxon>
        <taxon>Chromadorea</taxon>
        <taxon>Rhabditida</taxon>
        <taxon>Tylenchina</taxon>
        <taxon>Panagrolaimomorpha</taxon>
        <taxon>Strongyloidoidea</taxon>
        <taxon>Alloionematidae</taxon>
        <taxon>Rhabditophanes</taxon>
    </lineage>
</organism>
<evidence type="ECO:0000313" key="1">
    <source>
        <dbReference type="Proteomes" id="UP000095286"/>
    </source>
</evidence>
<dbReference type="WBParaSite" id="RSKR_0000418100.1">
    <property type="protein sequence ID" value="RSKR_0000418100.1"/>
    <property type="gene ID" value="RSKR_0000418100"/>
</dbReference>
<accession>A0AC35TTZ3</accession>